<proteinExistence type="predicted"/>
<feature type="transmembrane region" description="Helical" evidence="1">
    <location>
        <begin position="6"/>
        <end position="26"/>
    </location>
</feature>
<keyword evidence="1" id="KW-0472">Membrane</keyword>
<evidence type="ECO:0000256" key="1">
    <source>
        <dbReference type="SAM" id="Phobius"/>
    </source>
</evidence>
<evidence type="ECO:0000313" key="3">
    <source>
        <dbReference type="Proteomes" id="UP000245790"/>
    </source>
</evidence>
<dbReference type="AlphaFoldDB" id="A0A316FPY6"/>
<comment type="caution">
    <text evidence="2">The sequence shown here is derived from an EMBL/GenBank/DDBJ whole genome shotgun (WGS) entry which is preliminary data.</text>
</comment>
<sequence>MIGLMVLGFYVFYWYLCSGIAKLAFYKSKSESEKKVKWLKIGLFAIPLYIVVVDYVIFQYQCSRGDVYFPDNKPNWPESLVVLDSLSARPYVQVEEVEKLSFIHGVEFDYIVAPIEHYNKDVNLEYFVPTEEGFKVYPNIYSDKLGFDASDIISSAKYLLYNKQYSVFNASKLTLYIYDMKNRDFISELTIVSHRKSRTSLLMYLLPYHFSRCVVGNSDVSDYYKYFFKKTFKNG</sequence>
<organism evidence="2 3">
    <name type="scientific">Pleionea mediterranea</name>
    <dbReference type="NCBI Taxonomy" id="523701"/>
    <lineage>
        <taxon>Bacteria</taxon>
        <taxon>Pseudomonadati</taxon>
        <taxon>Pseudomonadota</taxon>
        <taxon>Gammaproteobacteria</taxon>
        <taxon>Oceanospirillales</taxon>
        <taxon>Pleioneaceae</taxon>
        <taxon>Pleionea</taxon>
    </lineage>
</organism>
<dbReference type="RefSeq" id="WP_109765175.1">
    <property type="nucleotide sequence ID" value="NZ_QGGU01000025.1"/>
</dbReference>
<gene>
    <name evidence="2" type="ORF">C8D97_1252</name>
</gene>
<keyword evidence="1" id="KW-0812">Transmembrane</keyword>
<feature type="transmembrane region" description="Helical" evidence="1">
    <location>
        <begin position="38"/>
        <end position="58"/>
    </location>
</feature>
<reference evidence="2 3" key="1">
    <citation type="submission" date="2018-05" db="EMBL/GenBank/DDBJ databases">
        <title>Genomic Encyclopedia of Type Strains, Phase IV (KMG-IV): sequencing the most valuable type-strain genomes for metagenomic binning, comparative biology and taxonomic classification.</title>
        <authorList>
            <person name="Goeker M."/>
        </authorList>
    </citation>
    <scope>NUCLEOTIDE SEQUENCE [LARGE SCALE GENOMIC DNA]</scope>
    <source>
        <strain evidence="2 3">DSM 25350</strain>
    </source>
</reference>
<keyword evidence="3" id="KW-1185">Reference proteome</keyword>
<dbReference type="Proteomes" id="UP000245790">
    <property type="component" value="Unassembled WGS sequence"/>
</dbReference>
<evidence type="ECO:0000313" key="2">
    <source>
        <dbReference type="EMBL" id="PWK40770.1"/>
    </source>
</evidence>
<name>A0A316FPY6_9GAMM</name>
<dbReference type="EMBL" id="QGGU01000025">
    <property type="protein sequence ID" value="PWK40770.1"/>
    <property type="molecule type" value="Genomic_DNA"/>
</dbReference>
<keyword evidence="1" id="KW-1133">Transmembrane helix</keyword>
<protein>
    <submittedName>
        <fullName evidence="2">Uncharacterized protein</fullName>
    </submittedName>
</protein>
<accession>A0A316FPY6</accession>